<dbReference type="InterPro" id="IPR018510">
    <property type="entry name" value="DAP_epimerase_AS"/>
</dbReference>
<proteinExistence type="inferred from homology"/>
<keyword evidence="8" id="KW-0963">Cytoplasm</keyword>
<dbReference type="PROSITE" id="PS01326">
    <property type="entry name" value="DAP_EPIMERASE"/>
    <property type="match status" value="1"/>
</dbReference>
<feature type="binding site" evidence="8">
    <location>
        <begin position="68"/>
        <end position="69"/>
    </location>
    <ligand>
        <name>substrate</name>
    </ligand>
</feature>
<dbReference type="SUPFAM" id="SSF54506">
    <property type="entry name" value="Diaminopimelate epimerase-like"/>
    <property type="match status" value="2"/>
</dbReference>
<evidence type="ECO:0000256" key="4">
    <source>
        <dbReference type="ARBA" id="ARBA00022605"/>
    </source>
</evidence>
<dbReference type="RefSeq" id="WP_377721255.1">
    <property type="nucleotide sequence ID" value="NZ_JBHSAM010000034.1"/>
</dbReference>
<feature type="binding site" evidence="8">
    <location>
        <position position="58"/>
    </location>
    <ligand>
        <name>substrate</name>
    </ligand>
</feature>
<evidence type="ECO:0000256" key="7">
    <source>
        <dbReference type="ARBA" id="ARBA00051712"/>
    </source>
</evidence>
<gene>
    <name evidence="8 10" type="primary">dapF</name>
    <name evidence="10" type="ORF">ACFOZ8_23730</name>
</gene>
<evidence type="ECO:0000256" key="5">
    <source>
        <dbReference type="ARBA" id="ARBA00023154"/>
    </source>
</evidence>
<dbReference type="Pfam" id="PF01678">
    <property type="entry name" value="DAP_epimerase"/>
    <property type="match status" value="2"/>
</dbReference>
<accession>A0ABV8K9J8</accession>
<comment type="catalytic activity">
    <reaction evidence="7 8">
        <text>(2S,6S)-2,6-diaminopimelate = meso-2,6-diaminopimelate</text>
        <dbReference type="Rhea" id="RHEA:15393"/>
        <dbReference type="ChEBI" id="CHEBI:57609"/>
        <dbReference type="ChEBI" id="CHEBI:57791"/>
        <dbReference type="EC" id="5.1.1.7"/>
    </reaction>
</comment>
<sequence>MQFWKFEAEGNSYIVVESSNQHPVDVQSICSRRVGLGSDGLLTAEWLDESTVRMRVFNADGTEAPMCGNGARCVAAFAYVNRPHLKDRDIVIQAKGATVTHRLADTDGMKFNAVIRLDQDPLISKQEAESRYQYVVGSPHLVILTDLDAVNLTEEGPRFESTYDGGTNVMFASVVDHGVIRVLPWERGVGVVEGCATGSAAAVMAVAMRTPNWPTESEVLTPKGCVRVEWNPMDRMLSMEGNVSLLAEGTYFA</sequence>
<dbReference type="PANTHER" id="PTHR31689">
    <property type="entry name" value="DIAMINOPIMELATE EPIMERASE, CHLOROPLASTIC"/>
    <property type="match status" value="1"/>
</dbReference>
<feature type="binding site" evidence="8">
    <location>
        <position position="11"/>
    </location>
    <ligand>
        <name>substrate</name>
    </ligand>
</feature>
<feature type="active site" evidence="9">
    <location>
        <position position="67"/>
    </location>
</feature>
<dbReference type="NCBIfam" id="TIGR00652">
    <property type="entry name" value="DapF"/>
    <property type="match status" value="1"/>
</dbReference>
<comment type="caution">
    <text evidence="10">The sequence shown here is derived from an EMBL/GenBank/DDBJ whole genome shotgun (WGS) entry which is preliminary data.</text>
</comment>
<dbReference type="EMBL" id="JBHSAM010000034">
    <property type="protein sequence ID" value="MFC4102637.1"/>
    <property type="molecule type" value="Genomic_DNA"/>
</dbReference>
<name>A0ABV8K9J8_9BACL</name>
<comment type="subcellular location">
    <subcellularLocation>
        <location evidence="8">Cytoplasm</location>
    </subcellularLocation>
</comment>
<dbReference type="PANTHER" id="PTHR31689:SF0">
    <property type="entry name" value="DIAMINOPIMELATE EPIMERASE"/>
    <property type="match status" value="1"/>
</dbReference>
<feature type="binding site" evidence="8">
    <location>
        <begin position="186"/>
        <end position="187"/>
    </location>
    <ligand>
        <name>substrate</name>
    </ligand>
</feature>
<keyword evidence="11" id="KW-1185">Reference proteome</keyword>
<evidence type="ECO:0000256" key="1">
    <source>
        <dbReference type="ARBA" id="ARBA00005196"/>
    </source>
</evidence>
<reference evidence="11" key="1">
    <citation type="journal article" date="2019" name="Int. J. Syst. Evol. Microbiol.">
        <title>The Global Catalogue of Microorganisms (GCM) 10K type strain sequencing project: providing services to taxonomists for standard genome sequencing and annotation.</title>
        <authorList>
            <consortium name="The Broad Institute Genomics Platform"/>
            <consortium name="The Broad Institute Genome Sequencing Center for Infectious Disease"/>
            <person name="Wu L."/>
            <person name="Ma J."/>
        </authorList>
    </citation>
    <scope>NUCLEOTIDE SEQUENCE [LARGE SCALE GENOMIC DNA]</scope>
    <source>
        <strain evidence="11">IBRC-M 10987</strain>
    </source>
</reference>
<dbReference type="Proteomes" id="UP001595715">
    <property type="component" value="Unassembled WGS sequence"/>
</dbReference>
<evidence type="ECO:0000313" key="10">
    <source>
        <dbReference type="EMBL" id="MFC4102637.1"/>
    </source>
</evidence>
<comment type="function">
    <text evidence="8">Catalyzes the stereoinversion of LL-2,6-diaminopimelate (L,L-DAP) to meso-diaminopimelate (meso-DAP), a precursor of L-lysine and an essential component of the bacterial peptidoglycan.</text>
</comment>
<evidence type="ECO:0000256" key="3">
    <source>
        <dbReference type="ARBA" id="ARBA00013080"/>
    </source>
</evidence>
<feature type="active site" description="Proton donor" evidence="8">
    <location>
        <position position="67"/>
    </location>
</feature>
<feature type="site" description="Could be important to modulate the pK values of the two catalytic cysteine residues" evidence="8">
    <location>
        <position position="140"/>
    </location>
</feature>
<evidence type="ECO:0000256" key="9">
    <source>
        <dbReference type="PROSITE-ProRule" id="PRU10125"/>
    </source>
</evidence>
<dbReference type="InterPro" id="IPR001653">
    <property type="entry name" value="DAP_epimerase_DapF"/>
</dbReference>
<evidence type="ECO:0000313" key="11">
    <source>
        <dbReference type="Proteomes" id="UP001595715"/>
    </source>
</evidence>
<keyword evidence="4 8" id="KW-0028">Amino-acid biosynthesis</keyword>
<comment type="subunit">
    <text evidence="8">Homodimer.</text>
</comment>
<feature type="binding site" evidence="8">
    <location>
        <position position="168"/>
    </location>
    <ligand>
        <name>substrate</name>
    </ligand>
</feature>
<evidence type="ECO:0000256" key="2">
    <source>
        <dbReference type="ARBA" id="ARBA00010219"/>
    </source>
</evidence>
<keyword evidence="6 8" id="KW-0413">Isomerase</keyword>
<comment type="similarity">
    <text evidence="2 8">Belongs to the diaminopimelate epimerase family.</text>
</comment>
<comment type="caution">
    <text evidence="8">Lacks conserved residue(s) required for the propagation of feature annotation.</text>
</comment>
<keyword evidence="5 8" id="KW-0457">Lysine biosynthesis</keyword>
<dbReference type="HAMAP" id="MF_00197">
    <property type="entry name" value="DAP_epimerase"/>
    <property type="match status" value="1"/>
</dbReference>
<feature type="site" description="Could be important to modulate the pK values of the two catalytic cysteine residues" evidence="8">
    <location>
        <position position="186"/>
    </location>
</feature>
<evidence type="ECO:0000256" key="6">
    <source>
        <dbReference type="ARBA" id="ARBA00023235"/>
    </source>
</evidence>
<evidence type="ECO:0000256" key="8">
    <source>
        <dbReference type="HAMAP-Rule" id="MF_00197"/>
    </source>
</evidence>
<dbReference type="GO" id="GO:0008837">
    <property type="term" value="F:diaminopimelate epimerase activity"/>
    <property type="evidence" value="ECO:0007669"/>
    <property type="project" value="UniProtKB-EC"/>
</dbReference>
<protein>
    <recommendedName>
        <fullName evidence="3 8">Diaminopimelate epimerase</fullName>
        <shortName evidence="8">DAP epimerase</shortName>
        <ecNumber evidence="3 8">5.1.1.7</ecNumber>
    </recommendedName>
    <alternativeName>
        <fullName evidence="8">PLP-independent amino acid racemase</fullName>
    </alternativeName>
</protein>
<dbReference type="Gene3D" id="3.10.310.10">
    <property type="entry name" value="Diaminopimelate Epimerase, Chain A, domain 1"/>
    <property type="match status" value="2"/>
</dbReference>
<dbReference type="EC" id="5.1.1.7" evidence="3 8"/>
<feature type="active site" description="Proton acceptor" evidence="8">
    <location>
        <position position="195"/>
    </location>
</feature>
<comment type="pathway">
    <text evidence="1 8">Amino-acid biosynthesis; L-lysine biosynthesis via DAP pathway; DL-2,6-diaminopimelate from LL-2,6-diaminopimelate: step 1/1.</text>
</comment>
<organism evidence="10 11">
    <name type="scientific">Paenibacillus xanthanilyticus</name>
    <dbReference type="NCBI Taxonomy" id="1783531"/>
    <lineage>
        <taxon>Bacteria</taxon>
        <taxon>Bacillati</taxon>
        <taxon>Bacillota</taxon>
        <taxon>Bacilli</taxon>
        <taxon>Bacillales</taxon>
        <taxon>Paenibacillaceae</taxon>
        <taxon>Paenibacillus</taxon>
    </lineage>
</organism>